<dbReference type="InParanoid" id="Q8EWW4"/>
<dbReference type="SUPFAM" id="SSF51998">
    <property type="entry name" value="PFL-like glycyl radical enzymes"/>
    <property type="match status" value="1"/>
</dbReference>
<dbReference type="PROSITE" id="PS00089">
    <property type="entry name" value="RIBORED_LARGE"/>
    <property type="match status" value="1"/>
</dbReference>
<dbReference type="InterPro" id="IPR013346">
    <property type="entry name" value="NrdE_NrdA_C"/>
</dbReference>
<evidence type="ECO:0000256" key="3">
    <source>
        <dbReference type="ARBA" id="ARBA00022533"/>
    </source>
</evidence>
<evidence type="ECO:0000259" key="11">
    <source>
        <dbReference type="PROSITE" id="PS00089"/>
    </source>
</evidence>
<dbReference type="Pfam" id="PF02867">
    <property type="entry name" value="Ribonuc_red_lgC"/>
    <property type="match status" value="1"/>
</dbReference>
<dbReference type="PRINTS" id="PR01183">
    <property type="entry name" value="RIBORDTASEM1"/>
</dbReference>
<dbReference type="Proteomes" id="UP000002522">
    <property type="component" value="Chromosome"/>
</dbReference>
<evidence type="ECO:0000256" key="10">
    <source>
        <dbReference type="RuleBase" id="RU003410"/>
    </source>
</evidence>
<evidence type="ECO:0000256" key="2">
    <source>
        <dbReference type="ARBA" id="ARBA00012274"/>
    </source>
</evidence>
<keyword evidence="7 10" id="KW-0215">Deoxyribonucleotide synthesis</keyword>
<dbReference type="GO" id="GO:0004748">
    <property type="term" value="F:ribonucleoside-diphosphate reductase activity, thioredoxin disulfide as acceptor"/>
    <property type="evidence" value="ECO:0007669"/>
    <property type="project" value="UniProtKB-EC"/>
</dbReference>
<organism evidence="12 13">
    <name type="scientific">Malacoplasma penetrans (strain HF-2)</name>
    <name type="common">Mycoplasma penetrans</name>
    <dbReference type="NCBI Taxonomy" id="272633"/>
    <lineage>
        <taxon>Bacteria</taxon>
        <taxon>Bacillati</taxon>
        <taxon>Mycoplasmatota</taxon>
        <taxon>Mycoplasmoidales</taxon>
        <taxon>Mycoplasmoidaceae</taxon>
        <taxon>Malacoplasma</taxon>
    </lineage>
</organism>
<dbReference type="SUPFAM" id="SSF48168">
    <property type="entry name" value="R1 subunit of ribonucleotide reductase, N-terminal domain"/>
    <property type="match status" value="1"/>
</dbReference>
<protein>
    <recommendedName>
        <fullName evidence="2 10">Ribonucleoside-diphosphate reductase</fullName>
        <ecNumber evidence="2 10">1.17.4.1</ecNumber>
    </recommendedName>
</protein>
<dbReference type="PANTHER" id="PTHR11573">
    <property type="entry name" value="RIBONUCLEOSIDE-DIPHOSPHATE REDUCTASE LARGE CHAIN"/>
    <property type="match status" value="1"/>
</dbReference>
<dbReference type="GO" id="GO:0009263">
    <property type="term" value="P:deoxyribonucleotide biosynthetic process"/>
    <property type="evidence" value="ECO:0007669"/>
    <property type="project" value="UniProtKB-KW"/>
</dbReference>
<accession>Q8EWW4</accession>
<dbReference type="STRING" id="272633.gene:10731177"/>
<dbReference type="InterPro" id="IPR000788">
    <property type="entry name" value="RNR_lg_C"/>
</dbReference>
<dbReference type="InterPro" id="IPR039718">
    <property type="entry name" value="Rrm1"/>
</dbReference>
<dbReference type="Pfam" id="PF08343">
    <property type="entry name" value="RNR_N"/>
    <property type="match status" value="1"/>
</dbReference>
<dbReference type="FunCoup" id="Q8EWW4">
    <property type="interactions" value="202"/>
</dbReference>
<dbReference type="Gene3D" id="1.10.1650.20">
    <property type="match status" value="1"/>
</dbReference>
<dbReference type="InterPro" id="IPR013509">
    <property type="entry name" value="RNR_lsu_N"/>
</dbReference>
<dbReference type="InterPro" id="IPR013554">
    <property type="entry name" value="RNR_N"/>
</dbReference>
<keyword evidence="13" id="KW-1185">Reference proteome</keyword>
<evidence type="ECO:0000256" key="7">
    <source>
        <dbReference type="ARBA" id="ARBA00023116"/>
    </source>
</evidence>
<keyword evidence="6 10" id="KW-0560">Oxidoreductase</keyword>
<evidence type="ECO:0000256" key="8">
    <source>
        <dbReference type="ARBA" id="ARBA00023157"/>
    </source>
</evidence>
<dbReference type="InterPro" id="IPR026459">
    <property type="entry name" value="RNR_1b_NrdE"/>
</dbReference>
<dbReference type="EC" id="1.17.4.1" evidence="2 10"/>
<evidence type="ECO:0000256" key="1">
    <source>
        <dbReference type="ARBA" id="ARBA00010406"/>
    </source>
</evidence>
<dbReference type="RefSeq" id="WP_011076912.1">
    <property type="nucleotide sequence ID" value="NC_004432.1"/>
</dbReference>
<keyword evidence="5" id="KW-0067">ATP-binding</keyword>
<dbReference type="HOGENOM" id="CLU_000404_4_1_14"/>
<comment type="function">
    <text evidence="10">Provides the precursors necessary for DNA synthesis. Catalyzes the biosynthesis of deoxyribonucleotides from the corresponding ribonucleotides.</text>
</comment>
<comment type="catalytic activity">
    <reaction evidence="9 10">
        <text>a 2'-deoxyribonucleoside 5'-diphosphate + [thioredoxin]-disulfide + H2O = a ribonucleoside 5'-diphosphate + [thioredoxin]-dithiol</text>
        <dbReference type="Rhea" id="RHEA:23252"/>
        <dbReference type="Rhea" id="RHEA-COMP:10698"/>
        <dbReference type="Rhea" id="RHEA-COMP:10700"/>
        <dbReference type="ChEBI" id="CHEBI:15377"/>
        <dbReference type="ChEBI" id="CHEBI:29950"/>
        <dbReference type="ChEBI" id="CHEBI:50058"/>
        <dbReference type="ChEBI" id="CHEBI:57930"/>
        <dbReference type="ChEBI" id="CHEBI:73316"/>
        <dbReference type="EC" id="1.17.4.1"/>
    </reaction>
</comment>
<dbReference type="CDD" id="cd01679">
    <property type="entry name" value="RNR_I"/>
    <property type="match status" value="1"/>
</dbReference>
<feature type="domain" description="Ribonucleotide reductase large subunit" evidence="11">
    <location>
        <begin position="575"/>
        <end position="597"/>
    </location>
</feature>
<evidence type="ECO:0000256" key="4">
    <source>
        <dbReference type="ARBA" id="ARBA00022741"/>
    </source>
</evidence>
<dbReference type="GO" id="GO:0005971">
    <property type="term" value="C:ribonucleoside-diphosphate reductase complex"/>
    <property type="evidence" value="ECO:0007669"/>
    <property type="project" value="TreeGrafter"/>
</dbReference>
<dbReference type="Gene3D" id="3.20.70.20">
    <property type="match status" value="1"/>
</dbReference>
<keyword evidence="4" id="KW-0547">Nucleotide-binding</keyword>
<dbReference type="EMBL" id="BA000026">
    <property type="protein sequence ID" value="BAC43876.1"/>
    <property type="molecule type" value="Genomic_DNA"/>
</dbReference>
<dbReference type="PANTHER" id="PTHR11573:SF30">
    <property type="entry name" value="RIBONUCLEOSIDE-DIPHOSPHATE REDUCTASE 2 SUBUNIT ALPHA"/>
    <property type="match status" value="1"/>
</dbReference>
<comment type="similarity">
    <text evidence="1 10">Belongs to the ribonucleoside diphosphate reductase large chain family.</text>
</comment>
<dbReference type="UniPathway" id="UPA00326"/>
<keyword evidence="8" id="KW-1015">Disulfide bond</keyword>
<dbReference type="NCBIfam" id="TIGR02506">
    <property type="entry name" value="NrdE_NrdA"/>
    <property type="match status" value="1"/>
</dbReference>
<reference evidence="12 13" key="1">
    <citation type="journal article" date="2002" name="Nucleic Acids Res.">
        <title>The complete genomic sequence of Mycoplasma penetrans, an intracellular bacterial pathogen in humans.</title>
        <authorList>
            <person name="Sasaki Y."/>
            <person name="Ishikawa J."/>
            <person name="Yamashita A."/>
            <person name="Oshima K."/>
            <person name="Kenri T."/>
            <person name="Furuya K."/>
            <person name="Yoshino C."/>
            <person name="Horino A."/>
            <person name="Shiba T."/>
            <person name="Sasaki T."/>
            <person name="Hattori M."/>
        </authorList>
    </citation>
    <scope>NUCLEOTIDE SEQUENCE [LARGE SCALE GENOMIC DNA]</scope>
    <source>
        <strain evidence="12 13">HF-2</strain>
    </source>
</reference>
<name>Q8EWW4_MALP2</name>
<gene>
    <name evidence="12" type="ordered locus">MYPE850</name>
</gene>
<dbReference type="FunFam" id="1.10.1650.20:FF:000002">
    <property type="entry name" value="Ribonucleoside-diphosphate reductase"/>
    <property type="match status" value="1"/>
</dbReference>
<dbReference type="Pfam" id="PF00317">
    <property type="entry name" value="Ribonuc_red_lgN"/>
    <property type="match status" value="1"/>
</dbReference>
<evidence type="ECO:0000313" key="13">
    <source>
        <dbReference type="Proteomes" id="UP000002522"/>
    </source>
</evidence>
<dbReference type="NCBIfam" id="TIGR04170">
    <property type="entry name" value="RNR_1b_NrdE"/>
    <property type="match status" value="1"/>
</dbReference>
<keyword evidence="3" id="KW-0021">Allosteric enzyme</keyword>
<dbReference type="KEGG" id="mpe:MYPE850"/>
<dbReference type="eggNOG" id="COG0209">
    <property type="taxonomic scope" value="Bacteria"/>
</dbReference>
<evidence type="ECO:0000256" key="6">
    <source>
        <dbReference type="ARBA" id="ARBA00023002"/>
    </source>
</evidence>
<evidence type="ECO:0000256" key="5">
    <source>
        <dbReference type="ARBA" id="ARBA00022840"/>
    </source>
</evidence>
<dbReference type="GO" id="GO:0005524">
    <property type="term" value="F:ATP binding"/>
    <property type="evidence" value="ECO:0007669"/>
    <property type="project" value="UniProtKB-KW"/>
</dbReference>
<proteinExistence type="inferred from homology"/>
<evidence type="ECO:0000313" key="12">
    <source>
        <dbReference type="EMBL" id="BAC43876.1"/>
    </source>
</evidence>
<dbReference type="InterPro" id="IPR008926">
    <property type="entry name" value="RNR_R1-su_N"/>
</dbReference>
<dbReference type="AlphaFoldDB" id="Q8EWW4"/>
<evidence type="ECO:0000256" key="9">
    <source>
        <dbReference type="ARBA" id="ARBA00047754"/>
    </source>
</evidence>
<sequence length="725" mass="82543">MNNSNSNNNKNNIIVDKDSYISLNATIKLFDENGNFQFENDLLAVEKYLETEIKPNFKKFNSIKEKLEYLFLENYYDFNVFKKYSSSFLISIFEKAKTYNFRFSSFMGAMKFYTTYALKSFDNKTYFEHFEDRIVCNALLFGRGNEQDALTYLDEMMTGRYQAATPTFLNAGKKQRGEYVSCYLLRVEDNMESIGRATTTGLQLSKRGGGVAYCLTNLREFGAPIKGIKNQATGIIPVMKILEDVFSYANQLGQRQGAGAVYLNAFHPDILKFLDSKRENADEKIRIKSLSLGVVVPDIAFHLARENKDMALFSPYDIQREYGKPMSDISITEEYENLLNNPNITKKYISARKLFQQIAEVQFESGYPFILFDDIANEKNSALNNRIIMSNLCTEITQINTPSILNTDLTYEQLGEDVCCNLGSLNIAKVMEDGANFGKTVKYAIKALDSIAHLADLSSAPTIENGNSKNRAVGLGAMNLHGFLATNKIYYDSEEAVDFTNMFFYTMAYHAYKASNETAKETGFVFENFKNTKYADGSYFDKYTQCEENYWTPKTERVKELLKEYKLAIPTKQDWIQLTEDIKKFGLANSHLMAVAPTGSISYLSSCTPSLQPIVSPIEIRKEGKVGRVYVPAYKIDVNNYMYYAKGAYEIGVNPIIDICSAAQQHVDQAISMTLFLTENATTRDLNKAYIYAFNKKCVSIYYIRIRQEVLKDSEKLFECTTCVI</sequence>